<protein>
    <submittedName>
        <fullName evidence="5">ABC transporter substrate-binding protein</fullName>
    </submittedName>
</protein>
<evidence type="ECO:0000313" key="6">
    <source>
        <dbReference type="Proteomes" id="UP000824159"/>
    </source>
</evidence>
<feature type="chain" id="PRO_5038736170" evidence="3">
    <location>
        <begin position="23"/>
        <end position="398"/>
    </location>
</feature>
<dbReference type="CDD" id="cd06347">
    <property type="entry name" value="PBP1_ABC_LivK_ligand_binding-like"/>
    <property type="match status" value="1"/>
</dbReference>
<gene>
    <name evidence="5" type="ORF">IAD12_05555</name>
</gene>
<dbReference type="PANTHER" id="PTHR30483:SF6">
    <property type="entry name" value="PERIPLASMIC BINDING PROTEIN OF ABC TRANSPORTER FOR NATURAL AMINO ACIDS"/>
    <property type="match status" value="1"/>
</dbReference>
<dbReference type="Proteomes" id="UP000824159">
    <property type="component" value="Unassembled WGS sequence"/>
</dbReference>
<dbReference type="InterPro" id="IPR028082">
    <property type="entry name" value="Peripla_BP_I"/>
</dbReference>
<feature type="domain" description="Leucine-binding protein" evidence="4">
    <location>
        <begin position="43"/>
        <end position="387"/>
    </location>
</feature>
<dbReference type="PROSITE" id="PS51257">
    <property type="entry name" value="PROKAR_LIPOPROTEIN"/>
    <property type="match status" value="1"/>
</dbReference>
<dbReference type="InterPro" id="IPR028081">
    <property type="entry name" value="Leu-bd"/>
</dbReference>
<evidence type="ECO:0000256" key="3">
    <source>
        <dbReference type="SAM" id="SignalP"/>
    </source>
</evidence>
<evidence type="ECO:0000313" key="5">
    <source>
        <dbReference type="EMBL" id="HIT99700.1"/>
    </source>
</evidence>
<keyword evidence="2 3" id="KW-0732">Signal</keyword>
<reference evidence="5" key="2">
    <citation type="journal article" date="2021" name="PeerJ">
        <title>Extensive microbial diversity within the chicken gut microbiome revealed by metagenomics and culture.</title>
        <authorList>
            <person name="Gilroy R."/>
            <person name="Ravi A."/>
            <person name="Getino M."/>
            <person name="Pursley I."/>
            <person name="Horton D.L."/>
            <person name="Alikhan N.F."/>
            <person name="Baker D."/>
            <person name="Gharbi K."/>
            <person name="Hall N."/>
            <person name="Watson M."/>
            <person name="Adriaenssens E.M."/>
            <person name="Foster-Nyarko E."/>
            <person name="Jarju S."/>
            <person name="Secka A."/>
            <person name="Antonio M."/>
            <person name="Oren A."/>
            <person name="Chaudhuri R.R."/>
            <person name="La Ragione R."/>
            <person name="Hildebrand F."/>
            <person name="Pallen M.J."/>
        </authorList>
    </citation>
    <scope>NUCLEOTIDE SEQUENCE</scope>
    <source>
        <strain evidence="5">CHK176-22527</strain>
    </source>
</reference>
<sequence>MKIYKIIAMSAAAVMMTVGLTACTTFENFKEAFFDTKKSSDATVTIGIYEPMSGADSEEAAEEIQGIELAHEVYPNVNGRIVELTYSDNASDIYAAETAINDLIAKNPDIILGSYGSVYSLIAGEYINEAKIPTIAMTNMNPLITQNYDYYFRVCYVDSDQGDILGRYILEAKGETTAGILMPRDDDAAMATGTAFTDRVEGETGNEEAITVYEQYDTGDKDFEEQLNVIKESGVKSVLLPGTMEDSAKIINQAADMGLDVVFLGDIDWASEEFRDLLQDNVSPDHMAFINFFTQEQAVSEESEKFIEAYQTKYGTEKDPPDSVALGYDAYIIALNAIDEAGDDITGENLRKILAESSSFEGASGTITFNSDGDPIRTAYISTWRDGDMVSIYTVNPN</sequence>
<organism evidence="5 6">
    <name type="scientific">Candidatus Allocopromorpha excrementavium</name>
    <dbReference type="NCBI Taxonomy" id="2840741"/>
    <lineage>
        <taxon>Bacteria</taxon>
        <taxon>Bacillati</taxon>
        <taxon>Bacillota</taxon>
        <taxon>Clostridia</taxon>
        <taxon>Eubacteriales</taxon>
        <taxon>Eubacteriaceae</taxon>
        <taxon>Eubacteriaceae incertae sedis</taxon>
        <taxon>Candidatus Allocopromorpha</taxon>
    </lineage>
</organism>
<proteinExistence type="inferred from homology"/>
<dbReference type="PANTHER" id="PTHR30483">
    <property type="entry name" value="LEUCINE-SPECIFIC-BINDING PROTEIN"/>
    <property type="match status" value="1"/>
</dbReference>
<dbReference type="Pfam" id="PF13458">
    <property type="entry name" value="Peripla_BP_6"/>
    <property type="match status" value="1"/>
</dbReference>
<dbReference type="Gene3D" id="3.40.50.2300">
    <property type="match status" value="2"/>
</dbReference>
<comment type="caution">
    <text evidence="5">The sequence shown here is derived from an EMBL/GenBank/DDBJ whole genome shotgun (WGS) entry which is preliminary data.</text>
</comment>
<evidence type="ECO:0000259" key="4">
    <source>
        <dbReference type="Pfam" id="PF13458"/>
    </source>
</evidence>
<evidence type="ECO:0000256" key="1">
    <source>
        <dbReference type="ARBA" id="ARBA00010062"/>
    </source>
</evidence>
<accession>A0A9D1HCI0</accession>
<dbReference type="AlphaFoldDB" id="A0A9D1HCI0"/>
<feature type="signal peptide" evidence="3">
    <location>
        <begin position="1"/>
        <end position="22"/>
    </location>
</feature>
<reference evidence="5" key="1">
    <citation type="submission" date="2020-10" db="EMBL/GenBank/DDBJ databases">
        <authorList>
            <person name="Gilroy R."/>
        </authorList>
    </citation>
    <scope>NUCLEOTIDE SEQUENCE</scope>
    <source>
        <strain evidence="5">CHK176-22527</strain>
    </source>
</reference>
<name>A0A9D1HCI0_9FIRM</name>
<dbReference type="EMBL" id="DVLX01000069">
    <property type="protein sequence ID" value="HIT99700.1"/>
    <property type="molecule type" value="Genomic_DNA"/>
</dbReference>
<dbReference type="SUPFAM" id="SSF53822">
    <property type="entry name" value="Periplasmic binding protein-like I"/>
    <property type="match status" value="1"/>
</dbReference>
<evidence type="ECO:0000256" key="2">
    <source>
        <dbReference type="ARBA" id="ARBA00022729"/>
    </source>
</evidence>
<comment type="similarity">
    <text evidence="1">Belongs to the leucine-binding protein family.</text>
</comment>
<dbReference type="InterPro" id="IPR051010">
    <property type="entry name" value="BCAA_transport"/>
</dbReference>